<name>A0A1J7J680_9PEZI</name>
<accession>A0A1J7J680</accession>
<reference evidence="1 2" key="1">
    <citation type="submission" date="2016-10" db="EMBL/GenBank/DDBJ databases">
        <title>Draft genome sequence of Coniochaeta ligniaria NRRL30616, a lignocellulolytic fungus for bioabatement of inhibitors in plant biomass hydrolysates.</title>
        <authorList>
            <consortium name="DOE Joint Genome Institute"/>
            <person name="Jimenez D.J."/>
            <person name="Hector R.E."/>
            <person name="Riley R."/>
            <person name="Sun H."/>
            <person name="Grigoriev I.V."/>
            <person name="Van Elsas J.D."/>
            <person name="Nichols N.N."/>
        </authorList>
    </citation>
    <scope>NUCLEOTIDE SEQUENCE [LARGE SCALE GENOMIC DNA]</scope>
    <source>
        <strain evidence="1 2">NRRL 30616</strain>
    </source>
</reference>
<proteinExistence type="predicted"/>
<sequence>MLDKRDGLFTAAGACRFTKTGDVAVRWLTARLNSRARLSLQKCGNHSVRVPVSLSPNAGVGSLQASGKRALTATDCLPGLMAGSVGDASGRASRGAEIYPLLSRAGNNVEVINPLTPDERL</sequence>
<dbReference type="AlphaFoldDB" id="A0A1J7J680"/>
<evidence type="ECO:0000313" key="1">
    <source>
        <dbReference type="EMBL" id="OIW23002.1"/>
    </source>
</evidence>
<dbReference type="Proteomes" id="UP000182658">
    <property type="component" value="Unassembled WGS sequence"/>
</dbReference>
<organism evidence="1 2">
    <name type="scientific">Coniochaeta ligniaria NRRL 30616</name>
    <dbReference type="NCBI Taxonomy" id="1408157"/>
    <lineage>
        <taxon>Eukaryota</taxon>
        <taxon>Fungi</taxon>
        <taxon>Dikarya</taxon>
        <taxon>Ascomycota</taxon>
        <taxon>Pezizomycotina</taxon>
        <taxon>Sordariomycetes</taxon>
        <taxon>Sordariomycetidae</taxon>
        <taxon>Coniochaetales</taxon>
        <taxon>Coniochaetaceae</taxon>
        <taxon>Coniochaeta</taxon>
    </lineage>
</organism>
<evidence type="ECO:0000313" key="2">
    <source>
        <dbReference type="Proteomes" id="UP000182658"/>
    </source>
</evidence>
<keyword evidence="2" id="KW-1185">Reference proteome</keyword>
<dbReference type="EMBL" id="KV875109">
    <property type="protein sequence ID" value="OIW23002.1"/>
    <property type="molecule type" value="Genomic_DNA"/>
</dbReference>
<protein>
    <submittedName>
        <fullName evidence="1">Uncharacterized protein</fullName>
    </submittedName>
</protein>
<dbReference type="InParanoid" id="A0A1J7J680"/>
<gene>
    <name evidence="1" type="ORF">CONLIGDRAFT_650109</name>
</gene>